<dbReference type="GO" id="GO:0015413">
    <property type="term" value="F:ABC-type nickel transporter activity"/>
    <property type="evidence" value="ECO:0007669"/>
    <property type="project" value="UniProtKB-EC"/>
</dbReference>
<dbReference type="EMBL" id="JAPRAT010000012">
    <property type="protein sequence ID" value="MCZ0703080.1"/>
    <property type="molecule type" value="Genomic_DNA"/>
</dbReference>
<dbReference type="CDD" id="cd03257">
    <property type="entry name" value="ABC_NikE_OppD_transporters"/>
    <property type="match status" value="1"/>
</dbReference>
<dbReference type="PROSITE" id="PS50893">
    <property type="entry name" value="ABC_TRANSPORTER_2"/>
    <property type="match status" value="1"/>
</dbReference>
<dbReference type="PANTHER" id="PTHR43297">
    <property type="entry name" value="OLIGOPEPTIDE TRANSPORT ATP-BINDING PROTEIN APPD"/>
    <property type="match status" value="1"/>
</dbReference>
<dbReference type="GO" id="GO:0005886">
    <property type="term" value="C:plasma membrane"/>
    <property type="evidence" value="ECO:0007669"/>
    <property type="project" value="UniProtKB-SubCell"/>
</dbReference>
<evidence type="ECO:0000256" key="6">
    <source>
        <dbReference type="ARBA" id="ARBA00022741"/>
    </source>
</evidence>
<reference evidence="17" key="1">
    <citation type="submission" date="2022-11" db="EMBL/GenBank/DDBJ databases">
        <title>WGS of Natronobacillus azotifigens 24KS-1, an anaerobic diazotrophic haloalkaliphile from soda-rich habitats.</title>
        <authorList>
            <person name="Sorokin D.Y."/>
            <person name="Merkel A.Y."/>
        </authorList>
    </citation>
    <scope>NUCLEOTIDE SEQUENCE</scope>
    <source>
        <strain evidence="17">24KS-1</strain>
    </source>
</reference>
<comment type="subcellular location">
    <subcellularLocation>
        <location evidence="1">Cell membrane</location>
        <topology evidence="1">Peripheral membrane protein</topology>
    </subcellularLocation>
</comment>
<evidence type="ECO:0000256" key="4">
    <source>
        <dbReference type="ARBA" id="ARBA00022475"/>
    </source>
</evidence>
<name>A0A9J6RBL9_9BACI</name>
<dbReference type="InterPro" id="IPR027417">
    <property type="entry name" value="P-loop_NTPase"/>
</dbReference>
<dbReference type="InterPro" id="IPR050388">
    <property type="entry name" value="ABC_Ni/Peptide_Import"/>
</dbReference>
<evidence type="ECO:0000256" key="12">
    <source>
        <dbReference type="ARBA" id="ARBA00038669"/>
    </source>
</evidence>
<dbReference type="PANTHER" id="PTHR43297:SF13">
    <property type="entry name" value="NICKEL ABC TRANSPORTER, ATP-BINDING PROTEIN"/>
    <property type="match status" value="1"/>
</dbReference>
<gene>
    <name evidence="17" type="ORF">OWO01_07635</name>
</gene>
<dbReference type="Gene3D" id="3.40.50.300">
    <property type="entry name" value="P-loop containing nucleotide triphosphate hydrolases"/>
    <property type="match status" value="1"/>
</dbReference>
<comment type="catalytic activity">
    <reaction evidence="15">
        <text>Ni(2+)(out) + ATP + H2O = Ni(2+)(in) + ADP + phosphate + H(+)</text>
        <dbReference type="Rhea" id="RHEA:15557"/>
        <dbReference type="ChEBI" id="CHEBI:15377"/>
        <dbReference type="ChEBI" id="CHEBI:15378"/>
        <dbReference type="ChEBI" id="CHEBI:30616"/>
        <dbReference type="ChEBI" id="CHEBI:43474"/>
        <dbReference type="ChEBI" id="CHEBI:49786"/>
        <dbReference type="ChEBI" id="CHEBI:456216"/>
        <dbReference type="EC" id="7.2.2.11"/>
    </reaction>
    <physiologicalReaction direction="left-to-right" evidence="15">
        <dbReference type="Rhea" id="RHEA:15558"/>
    </physiologicalReaction>
</comment>
<evidence type="ECO:0000256" key="15">
    <source>
        <dbReference type="ARBA" id="ARBA00048610"/>
    </source>
</evidence>
<evidence type="ECO:0000256" key="2">
    <source>
        <dbReference type="ARBA" id="ARBA00005417"/>
    </source>
</evidence>
<evidence type="ECO:0000256" key="14">
    <source>
        <dbReference type="ARBA" id="ARBA00044143"/>
    </source>
</evidence>
<keyword evidence="9" id="KW-0406">Ion transport</keyword>
<evidence type="ECO:0000256" key="13">
    <source>
        <dbReference type="ARBA" id="ARBA00039098"/>
    </source>
</evidence>
<evidence type="ECO:0000256" key="8">
    <source>
        <dbReference type="ARBA" id="ARBA00022967"/>
    </source>
</evidence>
<keyword evidence="7 17" id="KW-0067">ATP-binding</keyword>
<keyword evidence="5" id="KW-0533">Nickel</keyword>
<dbReference type="SUPFAM" id="SSF52540">
    <property type="entry name" value="P-loop containing nucleoside triphosphate hydrolases"/>
    <property type="match status" value="1"/>
</dbReference>
<dbReference type="EC" id="7.2.2.11" evidence="13"/>
<keyword evidence="18" id="KW-1185">Reference proteome</keyword>
<sequence length="273" mass="30587">MKDQLISIEHLFVTLNGSHQPLLEDVNLTIKMGEMVGLIGESGSGKSLTSRAVTGLLPKEMRVSGRISYGGNNLLELSDKERYKQLGIKIGYIFQDYRGSFTPFIRIGKQMTETIRTHIKLTKKQSEQLAREVLNEVGLEDKTIYHRFPFQLSGGQIQRAAVAMTLALKPELIICDEMTTALDVITGEKVLNYLAKVQKETGCAVLIITHDLAQAYKHTNRIYVMQQGRIVEEGLSEEVRCHHKHPYTKKLCSCLLALPGEDLITTASQVMVK</sequence>
<dbReference type="RefSeq" id="WP_268779851.1">
    <property type="nucleotide sequence ID" value="NZ_JAPRAT010000012.1"/>
</dbReference>
<dbReference type="AlphaFoldDB" id="A0A9J6RBL9"/>
<feature type="domain" description="ABC transporter" evidence="16">
    <location>
        <begin position="6"/>
        <end position="252"/>
    </location>
</feature>
<evidence type="ECO:0000256" key="10">
    <source>
        <dbReference type="ARBA" id="ARBA00023112"/>
    </source>
</evidence>
<keyword evidence="10" id="KW-0921">Nickel transport</keyword>
<evidence type="ECO:0000256" key="11">
    <source>
        <dbReference type="ARBA" id="ARBA00023136"/>
    </source>
</evidence>
<dbReference type="Pfam" id="PF00005">
    <property type="entry name" value="ABC_tran"/>
    <property type="match status" value="1"/>
</dbReference>
<keyword evidence="6" id="KW-0547">Nucleotide-binding</keyword>
<comment type="similarity">
    <text evidence="2">Belongs to the ABC transporter superfamily.</text>
</comment>
<keyword evidence="11" id="KW-0472">Membrane</keyword>
<evidence type="ECO:0000259" key="16">
    <source>
        <dbReference type="PROSITE" id="PS50893"/>
    </source>
</evidence>
<keyword evidence="8" id="KW-1278">Translocase</keyword>
<dbReference type="GO" id="GO:0005524">
    <property type="term" value="F:ATP binding"/>
    <property type="evidence" value="ECO:0007669"/>
    <property type="project" value="UniProtKB-KW"/>
</dbReference>
<dbReference type="GO" id="GO:0016887">
    <property type="term" value="F:ATP hydrolysis activity"/>
    <property type="evidence" value="ECO:0007669"/>
    <property type="project" value="InterPro"/>
</dbReference>
<proteinExistence type="inferred from homology"/>
<organism evidence="17 18">
    <name type="scientific">Natronobacillus azotifigens</name>
    <dbReference type="NCBI Taxonomy" id="472978"/>
    <lineage>
        <taxon>Bacteria</taxon>
        <taxon>Bacillati</taxon>
        <taxon>Bacillota</taxon>
        <taxon>Bacilli</taxon>
        <taxon>Bacillales</taxon>
        <taxon>Bacillaceae</taxon>
        <taxon>Natronobacillus</taxon>
    </lineage>
</organism>
<evidence type="ECO:0000313" key="18">
    <source>
        <dbReference type="Proteomes" id="UP001084197"/>
    </source>
</evidence>
<evidence type="ECO:0000256" key="9">
    <source>
        <dbReference type="ARBA" id="ARBA00023065"/>
    </source>
</evidence>
<keyword evidence="3" id="KW-0813">Transport</keyword>
<dbReference type="Proteomes" id="UP001084197">
    <property type="component" value="Unassembled WGS sequence"/>
</dbReference>
<comment type="caution">
    <text evidence="17">The sequence shown here is derived from an EMBL/GenBank/DDBJ whole genome shotgun (WGS) entry which is preliminary data.</text>
</comment>
<comment type="subunit">
    <text evidence="12">The complex is composed of two ATP-binding proteins (NikD and NikE), two transmembrane proteins (NikB and NikC) and a solute-binding protein (NikA).</text>
</comment>
<accession>A0A9J6RBL9</accession>
<evidence type="ECO:0000256" key="5">
    <source>
        <dbReference type="ARBA" id="ARBA00022596"/>
    </source>
</evidence>
<evidence type="ECO:0000313" key="17">
    <source>
        <dbReference type="EMBL" id="MCZ0703080.1"/>
    </source>
</evidence>
<dbReference type="SMART" id="SM00382">
    <property type="entry name" value="AAA"/>
    <property type="match status" value="1"/>
</dbReference>
<evidence type="ECO:0000256" key="7">
    <source>
        <dbReference type="ARBA" id="ARBA00022840"/>
    </source>
</evidence>
<keyword evidence="4" id="KW-1003">Cell membrane</keyword>
<evidence type="ECO:0000256" key="3">
    <source>
        <dbReference type="ARBA" id="ARBA00022448"/>
    </source>
</evidence>
<dbReference type="PROSITE" id="PS00211">
    <property type="entry name" value="ABC_TRANSPORTER_1"/>
    <property type="match status" value="1"/>
</dbReference>
<dbReference type="InterPro" id="IPR003593">
    <property type="entry name" value="AAA+_ATPase"/>
</dbReference>
<dbReference type="InterPro" id="IPR017871">
    <property type="entry name" value="ABC_transporter-like_CS"/>
</dbReference>
<protein>
    <recommendedName>
        <fullName evidence="14">Nickel import system ATP-binding protein NikD</fullName>
        <ecNumber evidence="13">7.2.2.11</ecNumber>
    </recommendedName>
</protein>
<evidence type="ECO:0000256" key="1">
    <source>
        <dbReference type="ARBA" id="ARBA00004202"/>
    </source>
</evidence>
<dbReference type="InterPro" id="IPR003439">
    <property type="entry name" value="ABC_transporter-like_ATP-bd"/>
</dbReference>